<feature type="signal peptide" evidence="1">
    <location>
        <begin position="1"/>
        <end position="15"/>
    </location>
</feature>
<reference evidence="2" key="1">
    <citation type="journal article" date="2013" name="BMC Genomics">
        <title>Unscrambling butterfly oogenesis.</title>
        <authorList>
            <person name="Carter J.M."/>
            <person name="Baker S.C."/>
            <person name="Pink R."/>
            <person name="Carter D.R."/>
            <person name="Collins A."/>
            <person name="Tomlin J."/>
            <person name="Gibbs M."/>
            <person name="Breuker C.J."/>
        </authorList>
    </citation>
    <scope>NUCLEOTIDE SEQUENCE</scope>
    <source>
        <tissue evidence="2">Ovary</tissue>
    </source>
</reference>
<sequence>MTFPLLVIIPTFVTQCTIHKSNNNCDIRNFYFVSSLLMQSLYRKFLLVRLYENEKVSVTLTLLLKCCLSAIRGR</sequence>
<accession>S4PAL7</accession>
<organism evidence="2">
    <name type="scientific">Pararge aegeria</name>
    <name type="common">speckled wood butterfly</name>
    <dbReference type="NCBI Taxonomy" id="116150"/>
    <lineage>
        <taxon>Eukaryota</taxon>
        <taxon>Metazoa</taxon>
        <taxon>Ecdysozoa</taxon>
        <taxon>Arthropoda</taxon>
        <taxon>Hexapoda</taxon>
        <taxon>Insecta</taxon>
        <taxon>Pterygota</taxon>
        <taxon>Neoptera</taxon>
        <taxon>Endopterygota</taxon>
        <taxon>Lepidoptera</taxon>
        <taxon>Glossata</taxon>
        <taxon>Ditrysia</taxon>
        <taxon>Papilionoidea</taxon>
        <taxon>Nymphalidae</taxon>
        <taxon>Satyrinae</taxon>
        <taxon>Satyrini</taxon>
        <taxon>Parargina</taxon>
        <taxon>Pararge</taxon>
    </lineage>
</organism>
<feature type="non-terminal residue" evidence="2">
    <location>
        <position position="74"/>
    </location>
</feature>
<protein>
    <recommendedName>
        <fullName evidence="3">Secreted protein</fullName>
    </recommendedName>
</protein>
<dbReference type="AlphaFoldDB" id="S4PAL7"/>
<evidence type="ECO:0000256" key="1">
    <source>
        <dbReference type="SAM" id="SignalP"/>
    </source>
</evidence>
<evidence type="ECO:0008006" key="3">
    <source>
        <dbReference type="Google" id="ProtNLM"/>
    </source>
</evidence>
<keyword evidence="1" id="KW-0732">Signal</keyword>
<reference evidence="2" key="2">
    <citation type="submission" date="2013-05" db="EMBL/GenBank/DDBJ databases">
        <authorList>
            <person name="Carter J.-M."/>
            <person name="Baker S.C."/>
            <person name="Pink R."/>
            <person name="Carter D.R.F."/>
            <person name="Collins A."/>
            <person name="Tomlin J."/>
            <person name="Gibbs M."/>
            <person name="Breuker C.J."/>
        </authorList>
    </citation>
    <scope>NUCLEOTIDE SEQUENCE</scope>
    <source>
        <tissue evidence="2">Ovary</tissue>
    </source>
</reference>
<dbReference type="EMBL" id="GAIX01003214">
    <property type="protein sequence ID" value="JAA89346.1"/>
    <property type="molecule type" value="Transcribed_RNA"/>
</dbReference>
<evidence type="ECO:0000313" key="2">
    <source>
        <dbReference type="EMBL" id="JAA89346.1"/>
    </source>
</evidence>
<name>S4PAL7_9NEOP</name>
<proteinExistence type="predicted"/>
<feature type="chain" id="PRO_5012271824" description="Secreted protein" evidence="1">
    <location>
        <begin position="16"/>
        <end position="74"/>
    </location>
</feature>